<evidence type="ECO:0000256" key="2">
    <source>
        <dbReference type="SAM" id="MobiDB-lite"/>
    </source>
</evidence>
<dbReference type="InterPro" id="IPR003343">
    <property type="entry name" value="Big_2"/>
</dbReference>
<sequence>MSRMSKNNKRLGIVLGSSFAVITLIAGIIAFALNGSSVTPPSIINANDSKVTSSMPGESEISSSQPGESMFPGASETPQTPVVTPVSFNRPDELKAVYLIPGEDFILKNTTSAETVQKEIDNAIAKTKELGMNAVIINLRYKDSVIYKSAVFPSVAGDFDAMDYLVKKAKGEGLFTYAVYDALGVPSGDKIATTDNINGDTLDIIAKGVKEVAQGYTLDGIMVDNYANETNDNSYGLYAQNGIPIGFENYMYQNDEAVVKTISDTIRSVNRNIQVGICTTSVWANSKTNESGSKTSAEFQMLYDGHADVKQYIEKGYADFVSVKASGAITDSAVPFATVIQWWAELVQQKNIPLYIVHSATKACTENAGWSSPDQLTRQVIEARKVTGYKGSAFNSLKALAADPKGSTELLVKYYSNQVKVDHILKDLAITQPAKKSITTNEPTMLFKGASDPNFPITLNGKALEQDKNGYISYDAALKPGENTFTFEHKEKTVTYTINRDVQVLKEVTPAGSISAVGKSSLTVTVVAYKGASVSASLGGQTINLKEDTRPDDSDVADSSYCRFIGTFTMPSATSSSQSLGNISVKATAEGISESKTGASVKVAPAIKVDTGDSGSTGGGTPGGATGNGTGRQVIVTATQAETFPIDRIDDYSDPDCHPLPKGTIDRAVSDQLNYSDGKSSFTYYILSSGVRVYGSDISFIDDKNLSSNKISKLTVDNNGRNTTVSLDMSWPVPYTVSLSSTAMNINFRDTSATPGSLSSLSKNPMFSSATWSGTTLSLKIKSGGFMGYQANYSGNTLNLVFNNPAPIQQASNSYGYTLSGARIVLDPGHNDADPGALGYIGGLAEREINRGIASRTASILEGLGATVQINPSPSTSSLAGRMANSLAFKPHLLICIHCNSSTNRSAAGSESYYFNSFSSALASYAASNVSSRLGTTNRGAKFGYYYMTRNFAFPATLTEYGFVSNSTEYYKMIDESGLSSMADGTVEAIIDFFKSRYSSSSTGTESTGKVANVAVTGVTLNQTTATVEVGKTLQLLATVAPEDATNQAVTWSSSDKTVATVDAKGLVTAVKAGTAKITVTTADGGKNAQATITVTNSSVAVKGVSLSVSEFNLAVGATKSLSAVIEPSNATNKKVTWSVDNPTIATIDANGTVKGIKDGVAVIMVTTDDGSYIATCFVYVGNSASSSSNSSSGSSSPSSAAVTP</sequence>
<dbReference type="AlphaFoldDB" id="A0A1G9X3G1"/>
<keyword evidence="3" id="KW-1133">Transmembrane helix</keyword>
<dbReference type="SMART" id="SM00646">
    <property type="entry name" value="Ami_3"/>
    <property type="match status" value="1"/>
</dbReference>
<feature type="region of interest" description="Disordered" evidence="2">
    <location>
        <begin position="610"/>
        <end position="631"/>
    </location>
</feature>
<dbReference type="SUPFAM" id="SSF49373">
    <property type="entry name" value="Invasin/intimin cell-adhesion fragments"/>
    <property type="match status" value="2"/>
</dbReference>
<dbReference type="InterPro" id="IPR050695">
    <property type="entry name" value="N-acetylmuramoyl_amidase_3"/>
</dbReference>
<dbReference type="InterPro" id="IPR017853">
    <property type="entry name" value="GH"/>
</dbReference>
<dbReference type="Gene3D" id="3.20.20.80">
    <property type="entry name" value="Glycosidases"/>
    <property type="match status" value="1"/>
</dbReference>
<dbReference type="Pfam" id="PF02638">
    <property type="entry name" value="GHL10"/>
    <property type="match status" value="1"/>
</dbReference>
<feature type="compositionally biased region" description="Gly residues" evidence="2">
    <location>
        <begin position="615"/>
        <end position="630"/>
    </location>
</feature>
<dbReference type="InterPro" id="IPR008964">
    <property type="entry name" value="Invasin/intimin_cell_adhesion"/>
</dbReference>
<dbReference type="PANTHER" id="PTHR30404:SF0">
    <property type="entry name" value="N-ACETYLMURAMOYL-L-ALANINE AMIDASE AMIC"/>
    <property type="match status" value="1"/>
</dbReference>
<evidence type="ECO:0000313" key="6">
    <source>
        <dbReference type="EMBL" id="SDM91222.1"/>
    </source>
</evidence>
<feature type="region of interest" description="Disordered" evidence="2">
    <location>
        <begin position="47"/>
        <end position="86"/>
    </location>
</feature>
<keyword evidence="3" id="KW-0812">Transmembrane</keyword>
<feature type="compositionally biased region" description="Low complexity" evidence="2">
    <location>
        <begin position="53"/>
        <end position="64"/>
    </location>
</feature>
<evidence type="ECO:0000259" key="5">
    <source>
        <dbReference type="SMART" id="SM00646"/>
    </source>
</evidence>
<keyword evidence="1" id="KW-0378">Hydrolase</keyword>
<evidence type="ECO:0000256" key="1">
    <source>
        <dbReference type="ARBA" id="ARBA00022801"/>
    </source>
</evidence>
<dbReference type="EMBL" id="FNID01000007">
    <property type="protein sequence ID" value="SDM91222.1"/>
    <property type="molecule type" value="Genomic_DNA"/>
</dbReference>
<evidence type="ECO:0000256" key="3">
    <source>
        <dbReference type="SAM" id="Phobius"/>
    </source>
</evidence>
<dbReference type="Pfam" id="PF02368">
    <property type="entry name" value="Big_2"/>
    <property type="match status" value="2"/>
</dbReference>
<organism evidence="6 7">
    <name type="scientific">Acetanaerobacterium elongatum</name>
    <dbReference type="NCBI Taxonomy" id="258515"/>
    <lineage>
        <taxon>Bacteria</taxon>
        <taxon>Bacillati</taxon>
        <taxon>Bacillota</taxon>
        <taxon>Clostridia</taxon>
        <taxon>Eubacteriales</taxon>
        <taxon>Oscillospiraceae</taxon>
        <taxon>Acetanaerobacterium</taxon>
    </lineage>
</organism>
<dbReference type="SUPFAM" id="SSF53187">
    <property type="entry name" value="Zn-dependent exopeptidases"/>
    <property type="match status" value="1"/>
</dbReference>
<feature type="transmembrane region" description="Helical" evidence="3">
    <location>
        <begin position="12"/>
        <end position="33"/>
    </location>
</feature>
<dbReference type="Gene3D" id="3.40.630.40">
    <property type="entry name" value="Zn-dependent exopeptidases"/>
    <property type="match status" value="1"/>
</dbReference>
<dbReference type="GO" id="GO:0009253">
    <property type="term" value="P:peptidoglycan catabolic process"/>
    <property type="evidence" value="ECO:0007669"/>
    <property type="project" value="InterPro"/>
</dbReference>
<dbReference type="Proteomes" id="UP000199182">
    <property type="component" value="Unassembled WGS sequence"/>
</dbReference>
<dbReference type="CDD" id="cd02696">
    <property type="entry name" value="MurNAc-LAA"/>
    <property type="match status" value="1"/>
</dbReference>
<feature type="domain" description="MurNAc-LAA" evidence="5">
    <location>
        <begin position="883"/>
        <end position="991"/>
    </location>
</feature>
<dbReference type="GO" id="GO:0030288">
    <property type="term" value="C:outer membrane-bounded periplasmic space"/>
    <property type="evidence" value="ECO:0007669"/>
    <property type="project" value="TreeGrafter"/>
</dbReference>
<name>A0A1G9X3G1_9FIRM</name>
<proteinExistence type="predicted"/>
<evidence type="ECO:0000313" key="7">
    <source>
        <dbReference type="Proteomes" id="UP000199182"/>
    </source>
</evidence>
<reference evidence="6 7" key="1">
    <citation type="submission" date="2016-10" db="EMBL/GenBank/DDBJ databases">
        <authorList>
            <person name="de Groot N.N."/>
        </authorList>
    </citation>
    <scope>NUCLEOTIDE SEQUENCE [LARGE SCALE GENOMIC DNA]</scope>
    <source>
        <strain evidence="6 7">CGMCC 1.5012</strain>
    </source>
</reference>
<accession>A0A1G9X3G1</accession>
<dbReference type="Pfam" id="PF01520">
    <property type="entry name" value="Amidase_3"/>
    <property type="match status" value="1"/>
</dbReference>
<dbReference type="SMART" id="SM00635">
    <property type="entry name" value="BID_2"/>
    <property type="match status" value="2"/>
</dbReference>
<dbReference type="GO" id="GO:0008745">
    <property type="term" value="F:N-acetylmuramoyl-L-alanine amidase activity"/>
    <property type="evidence" value="ECO:0007669"/>
    <property type="project" value="InterPro"/>
</dbReference>
<dbReference type="STRING" id="258515.SAMN05192585_10777"/>
<dbReference type="InterPro" id="IPR003790">
    <property type="entry name" value="GHL10"/>
</dbReference>
<feature type="domain" description="BIG2" evidence="4">
    <location>
        <begin position="1101"/>
        <end position="1178"/>
    </location>
</feature>
<dbReference type="OrthoDB" id="9806267at2"/>
<evidence type="ECO:0000259" key="4">
    <source>
        <dbReference type="SMART" id="SM00635"/>
    </source>
</evidence>
<gene>
    <name evidence="6" type="ORF">SAMN05192585_10777</name>
</gene>
<keyword evidence="3" id="KW-0472">Membrane</keyword>
<feature type="domain" description="BIG2" evidence="4">
    <location>
        <begin position="1015"/>
        <end position="1092"/>
    </location>
</feature>
<dbReference type="PANTHER" id="PTHR30404">
    <property type="entry name" value="N-ACETYLMURAMOYL-L-ALANINE AMIDASE"/>
    <property type="match status" value="1"/>
</dbReference>
<dbReference type="Gene3D" id="2.60.40.1080">
    <property type="match status" value="2"/>
</dbReference>
<feature type="region of interest" description="Disordered" evidence="2">
    <location>
        <begin position="1186"/>
        <end position="1205"/>
    </location>
</feature>
<keyword evidence="7" id="KW-1185">Reference proteome</keyword>
<dbReference type="SUPFAM" id="SSF51445">
    <property type="entry name" value="(Trans)glycosidases"/>
    <property type="match status" value="1"/>
</dbReference>
<protein>
    <submittedName>
        <fullName evidence="6">N-acetylmuramoyl-L-alanine amidase</fullName>
    </submittedName>
</protein>
<dbReference type="InterPro" id="IPR002508">
    <property type="entry name" value="MurNAc-LAA_cat"/>
</dbReference>